<dbReference type="Pfam" id="PF03318">
    <property type="entry name" value="ETX_MTX2"/>
    <property type="match status" value="1"/>
</dbReference>
<dbReference type="PANTHER" id="PTHR39244">
    <property type="entry name" value="NATTERIN-4"/>
    <property type="match status" value="1"/>
</dbReference>
<dbReference type="Gene3D" id="2.80.10.50">
    <property type="match status" value="1"/>
</dbReference>
<reference evidence="2" key="1">
    <citation type="journal article" date="2014" name="Proc. Natl. Acad. Sci. U.S.A.">
        <title>Extensive sampling of basidiomycete genomes demonstrates inadequacy of the white-rot/brown-rot paradigm for wood decay fungi.</title>
        <authorList>
            <person name="Riley R."/>
            <person name="Salamov A.A."/>
            <person name="Brown D.W."/>
            <person name="Nagy L.G."/>
            <person name="Floudas D."/>
            <person name="Held B.W."/>
            <person name="Levasseur A."/>
            <person name="Lombard V."/>
            <person name="Morin E."/>
            <person name="Otillar R."/>
            <person name="Lindquist E.A."/>
            <person name="Sun H."/>
            <person name="LaButti K.M."/>
            <person name="Schmutz J."/>
            <person name="Jabbour D."/>
            <person name="Luo H."/>
            <person name="Baker S.E."/>
            <person name="Pisabarro A.G."/>
            <person name="Walton J.D."/>
            <person name="Blanchette R.A."/>
            <person name="Henrissat B."/>
            <person name="Martin F."/>
            <person name="Cullen D."/>
            <person name="Hibbett D.S."/>
            <person name="Grigoriev I.V."/>
        </authorList>
    </citation>
    <scope>NUCLEOTIDE SEQUENCE [LARGE SCALE GENOMIC DNA]</scope>
    <source>
        <strain evidence="2">CBS 339.88</strain>
    </source>
</reference>
<proteinExistence type="predicted"/>
<dbReference type="InterPro" id="IPR053237">
    <property type="entry name" value="Natterin_C"/>
</dbReference>
<dbReference type="OrthoDB" id="4948898at2759"/>
<organism evidence="1 2">
    <name type="scientific">Galerina marginata (strain CBS 339.88)</name>
    <dbReference type="NCBI Taxonomy" id="685588"/>
    <lineage>
        <taxon>Eukaryota</taxon>
        <taxon>Fungi</taxon>
        <taxon>Dikarya</taxon>
        <taxon>Basidiomycota</taxon>
        <taxon>Agaricomycotina</taxon>
        <taxon>Agaricomycetes</taxon>
        <taxon>Agaricomycetidae</taxon>
        <taxon>Agaricales</taxon>
        <taxon>Agaricineae</taxon>
        <taxon>Strophariaceae</taxon>
        <taxon>Galerina</taxon>
    </lineage>
</organism>
<dbReference type="AlphaFoldDB" id="A0A067SFU1"/>
<dbReference type="CDD" id="cd20215">
    <property type="entry name" value="PFM_LSL-like"/>
    <property type="match status" value="1"/>
</dbReference>
<evidence type="ECO:0000313" key="2">
    <source>
        <dbReference type="Proteomes" id="UP000027222"/>
    </source>
</evidence>
<dbReference type="CDD" id="cd23424">
    <property type="entry name" value="beta-trefoil_Ricin_BEL-like"/>
    <property type="match status" value="1"/>
</dbReference>
<keyword evidence="2" id="KW-1185">Reference proteome</keyword>
<dbReference type="InterPro" id="IPR004991">
    <property type="entry name" value="Aerolysin-like"/>
</dbReference>
<evidence type="ECO:0000313" key="1">
    <source>
        <dbReference type="EMBL" id="KDR66599.1"/>
    </source>
</evidence>
<dbReference type="HOGENOM" id="CLU_073370_0_0_1"/>
<sequence length="328" mass="36497">MPNFYLPPVDQDFYIPPEGLFFRLLGYYSSRVLVSRTHAQPEVFHHPRTETFEDQFFQLIHGTGKHAGYFAIKGKLTNKVLFSRNSSNPHVGHVDGNGAYDDNWFKLEIGTNTKASNFRLVNYNSDTVLVSRTHAEPQVYNHSKKETFDDQYFSFLFEDVEIDRVVYHVDKGEILSSTPLVIADQTLQNDTNTQQSMEFSINDTEVHTSTFDYTLGFTIAIGASITAGIPTVAEGQIKMDISNSHTFNWGGSTSTSKSYTARLPIVAPANSSVRATSSVTRSTLNIPFTVFSKAVSTGFVARTEGIYTGVTTWDLRHAVTKAGSPSSE</sequence>
<dbReference type="SUPFAM" id="SSF56973">
    <property type="entry name" value="Aerolisin/ETX pore-forming domain"/>
    <property type="match status" value="1"/>
</dbReference>
<dbReference type="PANTHER" id="PTHR39244:SF5">
    <property type="entry name" value="NATTERIN-3-LIKE"/>
    <property type="match status" value="1"/>
</dbReference>
<dbReference type="Proteomes" id="UP000027222">
    <property type="component" value="Unassembled WGS sequence"/>
</dbReference>
<name>A0A067SFU1_GALM3</name>
<dbReference type="EMBL" id="KL142422">
    <property type="protein sequence ID" value="KDR66599.1"/>
    <property type="molecule type" value="Genomic_DNA"/>
</dbReference>
<accession>A0A067SFU1</accession>
<dbReference type="Gene3D" id="2.170.15.10">
    <property type="entry name" value="Proaerolysin, chain A, domain 3"/>
    <property type="match status" value="1"/>
</dbReference>
<gene>
    <name evidence="1" type="ORF">GALMADRAFT_232450</name>
</gene>
<protein>
    <submittedName>
        <fullName evidence="1">Uncharacterized protein</fullName>
    </submittedName>
</protein>